<dbReference type="AlphaFoldDB" id="A0A6I6K0M6"/>
<dbReference type="InterPro" id="IPR018060">
    <property type="entry name" value="HTH_AraC"/>
</dbReference>
<proteinExistence type="predicted"/>
<name>A0A6I6K0M6_9BACT</name>
<dbReference type="KEGG" id="mcos:GM418_25945"/>
<protein>
    <submittedName>
        <fullName evidence="5">Helix-turn-helix domain-containing protein</fullName>
    </submittedName>
</protein>
<dbReference type="InterPro" id="IPR050204">
    <property type="entry name" value="AraC_XylS_family_regulators"/>
</dbReference>
<sequence>MNVFQFPEQKLIEKFRNVISHQPGEIEWPNVVVTASKKKYQKSVFESSFTIFANIKGTVNLQTNKRNLKICEQTFYLCNPFESFRYEIDSEEETDTFNIHLNYNFYTKAKNAFLSSNEELLDNPSKQETSFSFNNQLHYRDLNFNRLIQSYQEKEEETFMIELFQHCLMLDVGEKGRRLNIPVAKKSTKEELAGRMAVAKDYLFSNYNDAQLSVASLSALVSMSRFHFLRIFKNVYGVSPYQYLKGMRIEKAKYLIQKTDMSIDEVAYAVGFQESTALYPVLKKELKQTPREYRKENRNFQ</sequence>
<dbReference type="PROSITE" id="PS01124">
    <property type="entry name" value="HTH_ARAC_FAMILY_2"/>
    <property type="match status" value="1"/>
</dbReference>
<keyword evidence="6" id="KW-1185">Reference proteome</keyword>
<dbReference type="Proteomes" id="UP000428260">
    <property type="component" value="Chromosome"/>
</dbReference>
<reference evidence="5 6" key="1">
    <citation type="submission" date="2019-11" db="EMBL/GenBank/DDBJ databases">
        <authorList>
            <person name="Zheng R.K."/>
            <person name="Sun C.M."/>
        </authorList>
    </citation>
    <scope>NUCLEOTIDE SEQUENCE [LARGE SCALE GENOMIC DNA]</scope>
    <source>
        <strain evidence="5 6">WC007</strain>
    </source>
</reference>
<evidence type="ECO:0000259" key="4">
    <source>
        <dbReference type="PROSITE" id="PS01124"/>
    </source>
</evidence>
<evidence type="ECO:0000313" key="6">
    <source>
        <dbReference type="Proteomes" id="UP000428260"/>
    </source>
</evidence>
<evidence type="ECO:0000256" key="1">
    <source>
        <dbReference type="ARBA" id="ARBA00023015"/>
    </source>
</evidence>
<keyword evidence="1" id="KW-0805">Transcription regulation</keyword>
<dbReference type="SUPFAM" id="SSF46689">
    <property type="entry name" value="Homeodomain-like"/>
    <property type="match status" value="2"/>
</dbReference>
<gene>
    <name evidence="5" type="ORF">GM418_25945</name>
</gene>
<dbReference type="Pfam" id="PF12833">
    <property type="entry name" value="HTH_18"/>
    <property type="match status" value="1"/>
</dbReference>
<dbReference type="GO" id="GO:0043565">
    <property type="term" value="F:sequence-specific DNA binding"/>
    <property type="evidence" value="ECO:0007669"/>
    <property type="project" value="InterPro"/>
</dbReference>
<dbReference type="SMART" id="SM00342">
    <property type="entry name" value="HTH_ARAC"/>
    <property type="match status" value="1"/>
</dbReference>
<dbReference type="Gene3D" id="1.10.10.60">
    <property type="entry name" value="Homeodomain-like"/>
    <property type="match status" value="2"/>
</dbReference>
<dbReference type="EMBL" id="CP046401">
    <property type="protein sequence ID" value="QGY46978.1"/>
    <property type="molecule type" value="Genomic_DNA"/>
</dbReference>
<evidence type="ECO:0000256" key="3">
    <source>
        <dbReference type="ARBA" id="ARBA00023163"/>
    </source>
</evidence>
<feature type="domain" description="HTH araC/xylS-type" evidence="4">
    <location>
        <begin position="197"/>
        <end position="296"/>
    </location>
</feature>
<dbReference type="GO" id="GO:0003700">
    <property type="term" value="F:DNA-binding transcription factor activity"/>
    <property type="evidence" value="ECO:0007669"/>
    <property type="project" value="InterPro"/>
</dbReference>
<dbReference type="InterPro" id="IPR009057">
    <property type="entry name" value="Homeodomain-like_sf"/>
</dbReference>
<dbReference type="RefSeq" id="WP_158870394.1">
    <property type="nucleotide sequence ID" value="NZ_CP046401.1"/>
</dbReference>
<evidence type="ECO:0000256" key="2">
    <source>
        <dbReference type="ARBA" id="ARBA00023125"/>
    </source>
</evidence>
<keyword evidence="3" id="KW-0804">Transcription</keyword>
<accession>A0A6I6K0M6</accession>
<evidence type="ECO:0000313" key="5">
    <source>
        <dbReference type="EMBL" id="QGY46978.1"/>
    </source>
</evidence>
<dbReference type="PANTHER" id="PTHR46796">
    <property type="entry name" value="HTH-TYPE TRANSCRIPTIONAL ACTIVATOR RHAS-RELATED"/>
    <property type="match status" value="1"/>
</dbReference>
<organism evidence="5 6">
    <name type="scientific">Maribellus comscasis</name>
    <dbReference type="NCBI Taxonomy" id="2681766"/>
    <lineage>
        <taxon>Bacteria</taxon>
        <taxon>Pseudomonadati</taxon>
        <taxon>Bacteroidota</taxon>
        <taxon>Bacteroidia</taxon>
        <taxon>Marinilabiliales</taxon>
        <taxon>Prolixibacteraceae</taxon>
        <taxon>Maribellus</taxon>
    </lineage>
</organism>
<keyword evidence="2" id="KW-0238">DNA-binding</keyword>